<name>A0A9X3J2W4_9BACT</name>
<evidence type="ECO:0000256" key="5">
    <source>
        <dbReference type="ARBA" id="ARBA00023315"/>
    </source>
</evidence>
<dbReference type="Pfam" id="PF13444">
    <property type="entry name" value="Acetyltransf_5"/>
    <property type="match status" value="1"/>
</dbReference>
<evidence type="ECO:0000256" key="1">
    <source>
        <dbReference type="ARBA" id="ARBA00005189"/>
    </source>
</evidence>
<comment type="pathway">
    <text evidence="1">Lipid metabolism.</text>
</comment>
<dbReference type="InterPro" id="IPR016181">
    <property type="entry name" value="Acyl_CoA_acyltransferase"/>
</dbReference>
<keyword evidence="4" id="KW-0443">Lipid metabolism</keyword>
<comment type="caution">
    <text evidence="7">The sequence shown here is derived from an EMBL/GenBank/DDBJ whole genome shotgun (WGS) entry which is preliminary data.</text>
</comment>
<reference evidence="7" key="1">
    <citation type="submission" date="2022-11" db="EMBL/GenBank/DDBJ databases">
        <title>Marilongibacter aestuarii gen. nov., sp. nov., isolated from tidal flat sediment.</title>
        <authorList>
            <person name="Jiayan W."/>
        </authorList>
    </citation>
    <scope>NUCLEOTIDE SEQUENCE</scope>
    <source>
        <strain evidence="7">Z1-6</strain>
    </source>
</reference>
<keyword evidence="8" id="KW-1185">Reference proteome</keyword>
<evidence type="ECO:0000313" key="7">
    <source>
        <dbReference type="EMBL" id="MCY1718769.1"/>
    </source>
</evidence>
<keyword evidence="3" id="KW-0808">Transferase</keyword>
<evidence type="ECO:0000256" key="3">
    <source>
        <dbReference type="ARBA" id="ARBA00022679"/>
    </source>
</evidence>
<dbReference type="RefSeq" id="WP_343331108.1">
    <property type="nucleotide sequence ID" value="NZ_JAPOHD010000002.1"/>
</dbReference>
<evidence type="ECO:0000256" key="2">
    <source>
        <dbReference type="ARBA" id="ARBA00022516"/>
    </source>
</evidence>
<dbReference type="GO" id="GO:0016746">
    <property type="term" value="F:acyltransferase activity"/>
    <property type="evidence" value="ECO:0007669"/>
    <property type="project" value="UniProtKB-KW"/>
</dbReference>
<dbReference type="InterPro" id="IPR052351">
    <property type="entry name" value="Ornithine_N-alpha-AT"/>
</dbReference>
<proteinExistence type="predicted"/>
<dbReference type="AlphaFoldDB" id="A0A9X3J2W4"/>
<accession>A0A9X3J2W4</accession>
<feature type="domain" description="Putative acyltransferase ACT14924-like acyltransferase" evidence="6">
    <location>
        <begin position="25"/>
        <end position="269"/>
    </location>
</feature>
<keyword evidence="5 7" id="KW-0012">Acyltransferase</keyword>
<dbReference type="PANTHER" id="PTHR37323">
    <property type="entry name" value="GCN5-RELATED N-ACETYLTRANSFERASE"/>
    <property type="match status" value="1"/>
</dbReference>
<evidence type="ECO:0000256" key="4">
    <source>
        <dbReference type="ARBA" id="ARBA00023098"/>
    </source>
</evidence>
<protein>
    <submittedName>
        <fullName evidence="7">Lysophospholipid acyltransferase family protein</fullName>
    </submittedName>
</protein>
<sequence>MELLKPKDIFRDRIAFLSSGDYFAKFLIHILRFNKLNKIYKQIAEKQGVEFVDELIKTLEFTIEFDENELKKIPSEGPFIVVSNFPLGDFESFLLIKYLTLVRSDIKVLANFLLKKIEPVTDYFFSENPFGNTEEGEENVGGLKEAVSHLKNNGVLCFFPAIDVSKKDSFDKLTDKVWQFPVVNFIKESRVPVVPVLFQGSNSRLLHLIAKFHPSLKDARLPSEILNKKHKHIKLRFGSPITVEEQDKFSDVYQFGRFLRAKTYSMESDIEVKRFFNYSLKPNVKPEVIVDPVSKEKILKEIQFLNTNYTLFKLKNYTAYCAPSSLMPNILNEIGRLREITFREVGEGTNQSIDIDEFDLYYHQMFIWDEDEHRIVGAYRLGKGKDIMEQYGRRGFYLHSLFRIDEKFKPVLYESIELGRSFVIKEYQRKPMPLFLLWKGILYFLLKNPEYRYLIGPVSISNNYSKVSKDLIIRFIMQNHLNWKMAQYIKPRNRYQFKSDDADLNVLMENMEHDINRLDKTIADLDELNSGLPVLLKKYIKLNAKIIGFNVDPKFNNCLDGLIVLDVYDVPKNTIESLSKEANDGSILDRFYGSRE</sequence>
<dbReference type="SUPFAM" id="SSF55729">
    <property type="entry name" value="Acyl-CoA N-acyltransferases (Nat)"/>
    <property type="match status" value="1"/>
</dbReference>
<dbReference type="GO" id="GO:0006629">
    <property type="term" value="P:lipid metabolic process"/>
    <property type="evidence" value="ECO:0007669"/>
    <property type="project" value="UniProtKB-KW"/>
</dbReference>
<evidence type="ECO:0000313" key="8">
    <source>
        <dbReference type="Proteomes" id="UP001145087"/>
    </source>
</evidence>
<dbReference type="PANTHER" id="PTHR37323:SF1">
    <property type="entry name" value="L-ORNITHINE N(ALPHA)-ACYLTRANSFERASE"/>
    <property type="match status" value="1"/>
</dbReference>
<keyword evidence="2" id="KW-0444">Lipid biosynthesis</keyword>
<dbReference type="InterPro" id="IPR045746">
    <property type="entry name" value="ACT14924-like_Acyltransf_dom"/>
</dbReference>
<gene>
    <name evidence="7" type="ORF">OU798_00340</name>
</gene>
<evidence type="ECO:0000259" key="6">
    <source>
        <dbReference type="Pfam" id="PF19576"/>
    </source>
</evidence>
<dbReference type="Proteomes" id="UP001145087">
    <property type="component" value="Unassembled WGS sequence"/>
</dbReference>
<dbReference type="Pfam" id="PF19576">
    <property type="entry name" value="Acyltransf_2"/>
    <property type="match status" value="1"/>
</dbReference>
<dbReference type="EMBL" id="JAPOHD010000002">
    <property type="protein sequence ID" value="MCY1718769.1"/>
    <property type="molecule type" value="Genomic_DNA"/>
</dbReference>
<organism evidence="7 8">
    <name type="scientific">Draconibacterium aestuarii</name>
    <dbReference type="NCBI Taxonomy" id="2998507"/>
    <lineage>
        <taxon>Bacteria</taxon>
        <taxon>Pseudomonadati</taxon>
        <taxon>Bacteroidota</taxon>
        <taxon>Bacteroidia</taxon>
        <taxon>Marinilabiliales</taxon>
        <taxon>Prolixibacteraceae</taxon>
        <taxon>Draconibacterium</taxon>
    </lineage>
</organism>